<protein>
    <submittedName>
        <fullName evidence="1">Uncharacterized protein</fullName>
    </submittedName>
</protein>
<name>E9I7T0_DAPPU</name>
<dbReference type="HOGENOM" id="CLU_1623095_0_0_1"/>
<evidence type="ECO:0000313" key="1">
    <source>
        <dbReference type="EMBL" id="EFX59950.1"/>
    </source>
</evidence>
<organism evidence="1 2">
    <name type="scientific">Daphnia pulex</name>
    <name type="common">Water flea</name>
    <dbReference type="NCBI Taxonomy" id="6669"/>
    <lineage>
        <taxon>Eukaryota</taxon>
        <taxon>Metazoa</taxon>
        <taxon>Ecdysozoa</taxon>
        <taxon>Arthropoda</taxon>
        <taxon>Crustacea</taxon>
        <taxon>Branchiopoda</taxon>
        <taxon>Diplostraca</taxon>
        <taxon>Cladocera</taxon>
        <taxon>Anomopoda</taxon>
        <taxon>Daphniidae</taxon>
        <taxon>Daphnia</taxon>
    </lineage>
</organism>
<sequence>MRAADEELEGLKWPRLAHSCMITPEVVQAIQSDQLCLESNCLLNRNSAREVCVVLTNAYIALSEISTGKNGYQYFTPLDYDLKFELIYEQELTAPPSETSILSRVVGFTLQRTGTQPVEVVIVSDSLVEIWVKMLSRTLNQLGFHRLYKPVKKLGKGGFATVYE</sequence>
<dbReference type="AlphaFoldDB" id="E9I7T0"/>
<dbReference type="InParanoid" id="E9I7T0"/>
<accession>E9I7T0</accession>
<dbReference type="EMBL" id="GL737467">
    <property type="protein sequence ID" value="EFX59950.1"/>
    <property type="molecule type" value="Genomic_DNA"/>
</dbReference>
<keyword evidence="2" id="KW-1185">Reference proteome</keyword>
<proteinExistence type="predicted"/>
<dbReference type="Proteomes" id="UP000000305">
    <property type="component" value="Unassembled WGS sequence"/>
</dbReference>
<dbReference type="KEGG" id="dpx:DAPPUDRAFT_126101"/>
<reference evidence="1 2" key="1">
    <citation type="journal article" date="2011" name="Science">
        <title>The ecoresponsive genome of Daphnia pulex.</title>
        <authorList>
            <person name="Colbourne J.K."/>
            <person name="Pfrender M.E."/>
            <person name="Gilbert D."/>
            <person name="Thomas W.K."/>
            <person name="Tucker A."/>
            <person name="Oakley T.H."/>
            <person name="Tokishita S."/>
            <person name="Aerts A."/>
            <person name="Arnold G.J."/>
            <person name="Basu M.K."/>
            <person name="Bauer D.J."/>
            <person name="Caceres C.E."/>
            <person name="Carmel L."/>
            <person name="Casola C."/>
            <person name="Choi J.H."/>
            <person name="Detter J.C."/>
            <person name="Dong Q."/>
            <person name="Dusheyko S."/>
            <person name="Eads B.D."/>
            <person name="Frohlich T."/>
            <person name="Geiler-Samerotte K.A."/>
            <person name="Gerlach D."/>
            <person name="Hatcher P."/>
            <person name="Jogdeo S."/>
            <person name="Krijgsveld J."/>
            <person name="Kriventseva E.V."/>
            <person name="Kultz D."/>
            <person name="Laforsch C."/>
            <person name="Lindquist E."/>
            <person name="Lopez J."/>
            <person name="Manak J.R."/>
            <person name="Muller J."/>
            <person name="Pangilinan J."/>
            <person name="Patwardhan R.P."/>
            <person name="Pitluck S."/>
            <person name="Pritham E.J."/>
            <person name="Rechtsteiner A."/>
            <person name="Rho M."/>
            <person name="Rogozin I.B."/>
            <person name="Sakarya O."/>
            <person name="Salamov A."/>
            <person name="Schaack S."/>
            <person name="Shapiro H."/>
            <person name="Shiga Y."/>
            <person name="Skalitzky C."/>
            <person name="Smith Z."/>
            <person name="Souvorov A."/>
            <person name="Sung W."/>
            <person name="Tang Z."/>
            <person name="Tsuchiya D."/>
            <person name="Tu H."/>
            <person name="Vos H."/>
            <person name="Wang M."/>
            <person name="Wolf Y.I."/>
            <person name="Yamagata H."/>
            <person name="Yamada T."/>
            <person name="Ye Y."/>
            <person name="Shaw J.R."/>
            <person name="Andrews J."/>
            <person name="Crease T.J."/>
            <person name="Tang H."/>
            <person name="Lucas S.M."/>
            <person name="Robertson H.M."/>
            <person name="Bork P."/>
            <person name="Koonin E.V."/>
            <person name="Zdobnov E.M."/>
            <person name="Grigoriev I.V."/>
            <person name="Lynch M."/>
            <person name="Boore J.L."/>
        </authorList>
    </citation>
    <scope>NUCLEOTIDE SEQUENCE [LARGE SCALE GENOMIC DNA]</scope>
</reference>
<gene>
    <name evidence="1" type="ORF">DAPPUDRAFT_126101</name>
</gene>
<evidence type="ECO:0000313" key="2">
    <source>
        <dbReference type="Proteomes" id="UP000000305"/>
    </source>
</evidence>
<feature type="non-terminal residue" evidence="1">
    <location>
        <position position="164"/>
    </location>
</feature>